<sequence>MSSAAFGPLCFIRYKVSTAICQEIYSPSCSTCHRCPLYKTTSEMVSDLAQIKRSIQNISSVLLIYNSMYCS</sequence>
<proteinExistence type="predicted"/>
<dbReference type="Proteomes" id="UP001482620">
    <property type="component" value="Unassembled WGS sequence"/>
</dbReference>
<accession>A0ABV0TX63</accession>
<comment type="caution">
    <text evidence="1">The sequence shown here is derived from an EMBL/GenBank/DDBJ whole genome shotgun (WGS) entry which is preliminary data.</text>
</comment>
<gene>
    <name evidence="1" type="ORF">ILYODFUR_023756</name>
</gene>
<protein>
    <submittedName>
        <fullName evidence="1">Uncharacterized protein</fullName>
    </submittedName>
</protein>
<organism evidence="1 2">
    <name type="scientific">Ilyodon furcidens</name>
    <name type="common">goldbreast splitfin</name>
    <dbReference type="NCBI Taxonomy" id="33524"/>
    <lineage>
        <taxon>Eukaryota</taxon>
        <taxon>Metazoa</taxon>
        <taxon>Chordata</taxon>
        <taxon>Craniata</taxon>
        <taxon>Vertebrata</taxon>
        <taxon>Euteleostomi</taxon>
        <taxon>Actinopterygii</taxon>
        <taxon>Neopterygii</taxon>
        <taxon>Teleostei</taxon>
        <taxon>Neoteleostei</taxon>
        <taxon>Acanthomorphata</taxon>
        <taxon>Ovalentaria</taxon>
        <taxon>Atherinomorphae</taxon>
        <taxon>Cyprinodontiformes</taxon>
        <taxon>Goodeidae</taxon>
        <taxon>Ilyodon</taxon>
    </lineage>
</organism>
<dbReference type="EMBL" id="JAHRIQ010049092">
    <property type="protein sequence ID" value="MEQ2237513.1"/>
    <property type="molecule type" value="Genomic_DNA"/>
</dbReference>
<name>A0ABV0TX63_9TELE</name>
<evidence type="ECO:0000313" key="1">
    <source>
        <dbReference type="EMBL" id="MEQ2237513.1"/>
    </source>
</evidence>
<keyword evidence="2" id="KW-1185">Reference proteome</keyword>
<reference evidence="1 2" key="1">
    <citation type="submission" date="2021-06" db="EMBL/GenBank/DDBJ databases">
        <authorList>
            <person name="Palmer J.M."/>
        </authorList>
    </citation>
    <scope>NUCLEOTIDE SEQUENCE [LARGE SCALE GENOMIC DNA]</scope>
    <source>
        <strain evidence="2">if_2019</strain>
        <tissue evidence="1">Muscle</tissue>
    </source>
</reference>
<evidence type="ECO:0000313" key="2">
    <source>
        <dbReference type="Proteomes" id="UP001482620"/>
    </source>
</evidence>